<dbReference type="Proteomes" id="UP001230649">
    <property type="component" value="Unassembled WGS sequence"/>
</dbReference>
<sequence>MNRYIRPHTRAIYWRTGAVFLTLLTLVHLSYVHHDSSAAASEYISQLGLKESWNAWSPAVESWRTGMEMLDGGDSDQMVLEGDESEWCSEAEYLDGAWVTREEEVTLDNIRRIYKFTPSGQLKCQAKNDRGNPSHDDPDFSARILETAQYEWRPNSGCRKHEFDKWNFAKYCLRSRGGCSIVGDSLADQIYSVIQSSVIDSKDNLFVLHPSIERIYNITINKNHPMAQRLAQDAGVTPDRLDRPFFNYWREHHLIHREELDAVLSGSPGYEPWTGGSSLAENGWIWDRSWWFERWNWLLDQVVELGPRASDGEVPKEENSVISFSTGPHWTTVELWPKEWHRTDTTDDLLKGFKGAADTVIKNVTAVSKEHKVLSWWRSAVAAHPECQQYDEPENNRTTHHSSRNPGAKAFNWNQFPVYDNYVANKLAYEPSTSRQPQNDGSEMKFMNLWPLSVTRPDAHLKPTTDCMHYCSPGAPSEWLGFMWHSMVLHGENDDYDEPRTDEFW</sequence>
<gene>
    <name evidence="1" type="ORF">QFC20_003323</name>
</gene>
<accession>A0ACC2WA21</accession>
<dbReference type="EMBL" id="JASBWS010000030">
    <property type="protein sequence ID" value="KAJ9108625.1"/>
    <property type="molecule type" value="Genomic_DNA"/>
</dbReference>
<proteinExistence type="predicted"/>
<evidence type="ECO:0000313" key="2">
    <source>
        <dbReference type="Proteomes" id="UP001230649"/>
    </source>
</evidence>
<organism evidence="1 2">
    <name type="scientific">Naganishia adeliensis</name>
    <dbReference type="NCBI Taxonomy" id="92952"/>
    <lineage>
        <taxon>Eukaryota</taxon>
        <taxon>Fungi</taxon>
        <taxon>Dikarya</taxon>
        <taxon>Basidiomycota</taxon>
        <taxon>Agaricomycotina</taxon>
        <taxon>Tremellomycetes</taxon>
        <taxon>Filobasidiales</taxon>
        <taxon>Filobasidiaceae</taxon>
        <taxon>Naganishia</taxon>
    </lineage>
</organism>
<protein>
    <submittedName>
        <fullName evidence="1">Uncharacterized protein</fullName>
    </submittedName>
</protein>
<comment type="caution">
    <text evidence="1">The sequence shown here is derived from an EMBL/GenBank/DDBJ whole genome shotgun (WGS) entry which is preliminary data.</text>
</comment>
<reference evidence="1" key="1">
    <citation type="submission" date="2023-04" db="EMBL/GenBank/DDBJ databases">
        <title>Draft Genome sequencing of Naganishia species isolated from polar environments using Oxford Nanopore Technology.</title>
        <authorList>
            <person name="Leo P."/>
            <person name="Venkateswaran K."/>
        </authorList>
    </citation>
    <scope>NUCLEOTIDE SEQUENCE</scope>
    <source>
        <strain evidence="1">MNA-CCFEE 5262</strain>
    </source>
</reference>
<name>A0ACC2WA21_9TREE</name>
<evidence type="ECO:0000313" key="1">
    <source>
        <dbReference type="EMBL" id="KAJ9108625.1"/>
    </source>
</evidence>
<keyword evidence="2" id="KW-1185">Reference proteome</keyword>